<dbReference type="AlphaFoldDB" id="A0A183EWV9"/>
<keyword evidence="2" id="KW-1185">Reference proteome</keyword>
<organism evidence="3">
    <name type="scientific">Gongylonema pulchrum</name>
    <dbReference type="NCBI Taxonomy" id="637853"/>
    <lineage>
        <taxon>Eukaryota</taxon>
        <taxon>Metazoa</taxon>
        <taxon>Ecdysozoa</taxon>
        <taxon>Nematoda</taxon>
        <taxon>Chromadorea</taxon>
        <taxon>Rhabditida</taxon>
        <taxon>Spirurina</taxon>
        <taxon>Spiruromorpha</taxon>
        <taxon>Spiruroidea</taxon>
        <taxon>Gongylonematidae</taxon>
        <taxon>Gongylonema</taxon>
    </lineage>
</organism>
<dbReference type="Proteomes" id="UP000271098">
    <property type="component" value="Unassembled WGS sequence"/>
</dbReference>
<protein>
    <submittedName>
        <fullName evidence="3">Zn_Tnp_IS91 domain-containing protein</fullName>
    </submittedName>
</protein>
<reference evidence="1 2" key="2">
    <citation type="submission" date="2018-11" db="EMBL/GenBank/DDBJ databases">
        <authorList>
            <consortium name="Pathogen Informatics"/>
        </authorList>
    </citation>
    <scope>NUCLEOTIDE SEQUENCE [LARGE SCALE GENOMIC DNA]</scope>
</reference>
<dbReference type="WBParaSite" id="GPUH_0002548001-mRNA-1">
    <property type="protein sequence ID" value="GPUH_0002548001-mRNA-1"/>
    <property type="gene ID" value="GPUH_0002548001"/>
</dbReference>
<name>A0A183EWV9_9BILA</name>
<evidence type="ECO:0000313" key="2">
    <source>
        <dbReference type="Proteomes" id="UP000271098"/>
    </source>
</evidence>
<sequence length="86" mass="9575">MTLAELSQAEFRRLPMLCQCRCDHESTGQTCALSLSMICRRCAATIGSFEKEGVHMGNDQGQRWLLNRGIFYTMSEPGTASSQLVN</sequence>
<evidence type="ECO:0000313" key="3">
    <source>
        <dbReference type="WBParaSite" id="GPUH_0002548001-mRNA-1"/>
    </source>
</evidence>
<accession>A0A183EWV9</accession>
<evidence type="ECO:0000313" key="1">
    <source>
        <dbReference type="EMBL" id="VDN44221.1"/>
    </source>
</evidence>
<dbReference type="EMBL" id="UYRT01105272">
    <property type="protein sequence ID" value="VDN44221.1"/>
    <property type="molecule type" value="Genomic_DNA"/>
</dbReference>
<reference evidence="3" key="1">
    <citation type="submission" date="2016-06" db="UniProtKB">
        <authorList>
            <consortium name="WormBaseParasite"/>
        </authorList>
    </citation>
    <scope>IDENTIFICATION</scope>
</reference>
<proteinExistence type="predicted"/>
<gene>
    <name evidence="1" type="ORF">GPUH_LOCUS25450</name>
</gene>